<dbReference type="EMBL" id="CP144374">
    <property type="protein sequence ID" value="XCH47838.1"/>
    <property type="molecule type" value="Genomic_DNA"/>
</dbReference>
<proteinExistence type="inferred from homology"/>
<organism evidence="2">
    <name type="scientific">Thermodesulfovibrio obliviosus</name>
    <dbReference type="NCBI Taxonomy" id="3118332"/>
    <lineage>
        <taxon>Bacteria</taxon>
        <taxon>Pseudomonadati</taxon>
        <taxon>Nitrospirota</taxon>
        <taxon>Thermodesulfovibrionia</taxon>
        <taxon>Thermodesulfovibrionales</taxon>
        <taxon>Thermodesulfovibrionaceae</taxon>
        <taxon>Thermodesulfovibrio</taxon>
    </lineage>
</organism>
<dbReference type="RefSeq" id="WP_353685499.1">
    <property type="nucleotide sequence ID" value="NZ_CP144374.1"/>
</dbReference>
<evidence type="ECO:0000256" key="1">
    <source>
        <dbReference type="ARBA" id="ARBA00009820"/>
    </source>
</evidence>
<gene>
    <name evidence="2" type="ORF">V4D31_05665</name>
</gene>
<accession>A0AAU8H239</accession>
<dbReference type="InterPro" id="IPR011659">
    <property type="entry name" value="WD40"/>
</dbReference>
<comment type="similarity">
    <text evidence="1">Belongs to the TolB family.</text>
</comment>
<dbReference type="AlphaFoldDB" id="A0AAU8H239"/>
<dbReference type="PANTHER" id="PTHR36842:SF1">
    <property type="entry name" value="PROTEIN TOLB"/>
    <property type="match status" value="1"/>
</dbReference>
<reference evidence="2" key="1">
    <citation type="submission" date="2024-01" db="EMBL/GenBank/DDBJ databases">
        <title>The first autotrophic representatives of the genus Thermodesulfovibrio.</title>
        <authorList>
            <person name="Maltseva A.I."/>
            <person name="Elcheninov A.G."/>
            <person name="Kublanov I.V."/>
            <person name="Lebedinsky A.V."/>
            <person name="Frolov E.N."/>
        </authorList>
    </citation>
    <scope>NUCLEOTIDE SEQUENCE</scope>
    <source>
        <strain evidence="2">3462-1</strain>
    </source>
</reference>
<dbReference type="PANTHER" id="PTHR36842">
    <property type="entry name" value="PROTEIN TOLB HOMOLOG"/>
    <property type="match status" value="1"/>
</dbReference>
<evidence type="ECO:0008006" key="3">
    <source>
        <dbReference type="Google" id="ProtNLM"/>
    </source>
</evidence>
<dbReference type="Pfam" id="PF07676">
    <property type="entry name" value="PD40"/>
    <property type="match status" value="3"/>
</dbReference>
<sequence>MNSKLIKKFIAFVLFFYVLQPLNALAEKIYLDITQPGIKKLAIALEGFDNLSNVSKTIKENLEFTEYFRVYGPFPITAEFDPQLWKSSDVEIVVRARTLDKISVKIFATTSASPIFVKEYPLKNNEFTGNLISSDIYKLLTGKESPFFNRFVFVRKLSSCMGIFLSNWNGKNVQDTGLRRHIISRVLLKGNKIFYSALNGKSWTIEVFDISNKTNKEIIKSKALLVLGDVLNESQFIYSESDGEISEIKISDIYGRTKAVSSSRWIDTSARWSASHIFFVSNRDGSPQIYKITSSGTQRVTFQGRYNTEPSINPQGSKMAFSSLVGNFQIYIMDILSGTQTQITNQGNNEQPCFCPDGHFLTIMSDRRGKKEIYLISSDGAVQKSLTHGYLPFCSR</sequence>
<dbReference type="SUPFAM" id="SSF52964">
    <property type="entry name" value="TolB, N-terminal domain"/>
    <property type="match status" value="1"/>
</dbReference>
<dbReference type="SUPFAM" id="SSF82171">
    <property type="entry name" value="DPP6 N-terminal domain-like"/>
    <property type="match status" value="1"/>
</dbReference>
<protein>
    <recommendedName>
        <fullName evidence="3">TolB N-terminal domain-containing protein</fullName>
    </recommendedName>
</protein>
<dbReference type="KEGG" id="tob:V4D31_05665"/>
<name>A0AAU8H239_9BACT</name>
<dbReference type="InterPro" id="IPR011042">
    <property type="entry name" value="6-blade_b-propeller_TolB-like"/>
</dbReference>
<evidence type="ECO:0000313" key="2">
    <source>
        <dbReference type="EMBL" id="XCH47838.1"/>
    </source>
</evidence>
<dbReference type="Gene3D" id="3.40.50.10070">
    <property type="entry name" value="TolB, N-terminal domain"/>
    <property type="match status" value="1"/>
</dbReference>
<dbReference type="Gene3D" id="2.120.10.30">
    <property type="entry name" value="TolB, C-terminal domain"/>
    <property type="match status" value="1"/>
</dbReference>